<dbReference type="Pfam" id="PF00072">
    <property type="entry name" value="Response_reg"/>
    <property type="match status" value="1"/>
</dbReference>
<dbReference type="GO" id="GO:0000160">
    <property type="term" value="P:phosphorelay signal transduction system"/>
    <property type="evidence" value="ECO:0007669"/>
    <property type="project" value="InterPro"/>
</dbReference>
<dbReference type="SUPFAM" id="SSF52172">
    <property type="entry name" value="CheY-like"/>
    <property type="match status" value="1"/>
</dbReference>
<dbReference type="KEGG" id="pgg:FX982_04007"/>
<feature type="modified residue" description="4-aspartylphosphate" evidence="2">
    <location>
        <position position="69"/>
    </location>
</feature>
<proteinExistence type="predicted"/>
<evidence type="ECO:0000313" key="4">
    <source>
        <dbReference type="EMBL" id="QKF53015.1"/>
    </source>
</evidence>
<dbReference type="PANTHER" id="PTHR44591:SF3">
    <property type="entry name" value="RESPONSE REGULATORY DOMAIN-CONTAINING PROTEIN"/>
    <property type="match status" value="1"/>
</dbReference>
<feature type="domain" description="Response regulatory" evidence="3">
    <location>
        <begin position="20"/>
        <end position="134"/>
    </location>
</feature>
<evidence type="ECO:0000256" key="2">
    <source>
        <dbReference type="PROSITE-ProRule" id="PRU00169"/>
    </source>
</evidence>
<dbReference type="InterPro" id="IPR011006">
    <property type="entry name" value="CheY-like_superfamily"/>
</dbReference>
<keyword evidence="5" id="KW-1185">Reference proteome</keyword>
<dbReference type="GO" id="GO:0016740">
    <property type="term" value="F:transferase activity"/>
    <property type="evidence" value="ECO:0007669"/>
    <property type="project" value="UniProtKB-KW"/>
</dbReference>
<dbReference type="EC" id="2.7.-.-" evidence="4"/>
<dbReference type="PANTHER" id="PTHR44591">
    <property type="entry name" value="STRESS RESPONSE REGULATOR PROTEIN 1"/>
    <property type="match status" value="1"/>
</dbReference>
<evidence type="ECO:0000259" key="3">
    <source>
        <dbReference type="PROSITE" id="PS50110"/>
    </source>
</evidence>
<reference evidence="5" key="1">
    <citation type="submission" date="2019-12" db="EMBL/GenBank/DDBJ databases">
        <title>Endophytic bacteria associated with Panax ginseng seedlings.</title>
        <authorList>
            <person name="Park J.M."/>
            <person name="Shin R."/>
            <person name="Jo S.H."/>
        </authorList>
    </citation>
    <scope>NUCLEOTIDE SEQUENCE [LARGE SCALE GENOMIC DNA]</scope>
    <source>
        <strain evidence="5">PgKB30</strain>
    </source>
</reference>
<protein>
    <submittedName>
        <fullName evidence="4">Sporulation initiation phosphotransferase F</fullName>
        <ecNumber evidence="4">2.7.-.-</ecNumber>
    </submittedName>
</protein>
<name>A0A6M8MX08_9PSED</name>
<evidence type="ECO:0000256" key="1">
    <source>
        <dbReference type="ARBA" id="ARBA00022553"/>
    </source>
</evidence>
<dbReference type="InterPro" id="IPR050595">
    <property type="entry name" value="Bact_response_regulator"/>
</dbReference>
<evidence type="ECO:0000313" key="5">
    <source>
        <dbReference type="Proteomes" id="UP000501989"/>
    </source>
</evidence>
<accession>A0A6M8MX08</accession>
<dbReference type="Proteomes" id="UP000501989">
    <property type="component" value="Chromosome"/>
</dbReference>
<dbReference type="InterPro" id="IPR001789">
    <property type="entry name" value="Sig_transdc_resp-reg_receiver"/>
</dbReference>
<dbReference type="Gene3D" id="3.40.50.2300">
    <property type="match status" value="1"/>
</dbReference>
<keyword evidence="1 2" id="KW-0597">Phosphoprotein</keyword>
<dbReference type="AlphaFoldDB" id="A0A6M8MX08"/>
<organism evidence="4 5">
    <name type="scientific">Pseudomonas graminis</name>
    <dbReference type="NCBI Taxonomy" id="158627"/>
    <lineage>
        <taxon>Bacteria</taxon>
        <taxon>Pseudomonadati</taxon>
        <taxon>Pseudomonadota</taxon>
        <taxon>Gammaproteobacteria</taxon>
        <taxon>Pseudomonadales</taxon>
        <taxon>Pseudomonadaceae</taxon>
        <taxon>Pseudomonas</taxon>
    </lineage>
</organism>
<gene>
    <name evidence="4" type="ORF">FX982_04007</name>
</gene>
<dbReference type="EMBL" id="CP053746">
    <property type="protein sequence ID" value="QKF53015.1"/>
    <property type="molecule type" value="Genomic_DNA"/>
</dbReference>
<keyword evidence="4" id="KW-0808">Transferase</keyword>
<dbReference type="SMART" id="SM00448">
    <property type="entry name" value="REC"/>
    <property type="match status" value="1"/>
</dbReference>
<dbReference type="PROSITE" id="PS50110">
    <property type="entry name" value="RESPONSE_REGULATORY"/>
    <property type="match status" value="1"/>
</dbReference>
<sequence length="138" mass="15407">MFKQLPGPRDSVGRAHLMPTILIIDDEYLIADILSFALEDEGFQTVVAGSGSKALDILDRERPDLIITDFMMPGMTGLELAESIKAREMYTSTPIMLMSGAQAYMGAERPDLFDEVIEKPFDIDQVIDKIHALFQARL</sequence>